<accession>A0A934JX19</accession>
<evidence type="ECO:0000313" key="3">
    <source>
        <dbReference type="Proteomes" id="UP000628710"/>
    </source>
</evidence>
<dbReference type="Pfam" id="PF10604">
    <property type="entry name" value="Polyketide_cyc2"/>
    <property type="match status" value="1"/>
</dbReference>
<dbReference type="PANTHER" id="PTHR36166">
    <property type="entry name" value="CHROMOSOME 9, WHOLE GENOME SHOTGUN SEQUENCE"/>
    <property type="match status" value="1"/>
</dbReference>
<evidence type="ECO:0000313" key="2">
    <source>
        <dbReference type="EMBL" id="MBJ7538542.1"/>
    </source>
</evidence>
<feature type="chain" id="PRO_5036737284" evidence="1">
    <location>
        <begin position="24"/>
        <end position="192"/>
    </location>
</feature>
<dbReference type="InterPro" id="IPR019587">
    <property type="entry name" value="Polyketide_cyclase/dehydratase"/>
</dbReference>
<sequence length="192" mass="21021">MKLLNLTAFTSITIATAIAPAFAKDCAPVDGLPLSGYRVDTMGENQHHVHTEVLINATASEVWGVLSDFKNMPSWSTTFQGMVGDIRDGGQVTVTYKFPDRVAEIPHTISYNEGVGYGWSDPLGFAPKMADNHVFEIEPVSECLTRFKQYDTFTGVGPEGSEITTAFISQDAMGVYRIFNAELKVAVEAKFQ</sequence>
<dbReference type="EMBL" id="JAEMNX010000015">
    <property type="protein sequence ID" value="MBJ7538542.1"/>
    <property type="molecule type" value="Genomic_DNA"/>
</dbReference>
<dbReference type="Proteomes" id="UP000628710">
    <property type="component" value="Unassembled WGS sequence"/>
</dbReference>
<dbReference type="InterPro" id="IPR023393">
    <property type="entry name" value="START-like_dom_sf"/>
</dbReference>
<reference evidence="2" key="1">
    <citation type="submission" date="2020-12" db="EMBL/GenBank/DDBJ databases">
        <title>Marinomonas arctica sp. nov., a psychrotolerant bacterium isolated from the Arctic.</title>
        <authorList>
            <person name="Zhang Y."/>
        </authorList>
    </citation>
    <scope>NUCLEOTIDE SEQUENCE</scope>
    <source>
        <strain evidence="2">C1424</strain>
    </source>
</reference>
<dbReference type="SUPFAM" id="SSF55961">
    <property type="entry name" value="Bet v1-like"/>
    <property type="match status" value="1"/>
</dbReference>
<dbReference type="AlphaFoldDB" id="A0A934JX19"/>
<organism evidence="2 3">
    <name type="scientific">Marinomonas transparens</name>
    <dbReference type="NCBI Taxonomy" id="2795388"/>
    <lineage>
        <taxon>Bacteria</taxon>
        <taxon>Pseudomonadati</taxon>
        <taxon>Pseudomonadota</taxon>
        <taxon>Gammaproteobacteria</taxon>
        <taxon>Oceanospirillales</taxon>
        <taxon>Oceanospirillaceae</taxon>
        <taxon>Marinomonas</taxon>
    </lineage>
</organism>
<dbReference type="PANTHER" id="PTHR36166:SF1">
    <property type="entry name" value="SRPBCC DOMAIN-CONTAINING PROTEIN"/>
    <property type="match status" value="1"/>
</dbReference>
<proteinExistence type="predicted"/>
<gene>
    <name evidence="2" type="ORF">I8J31_12725</name>
</gene>
<evidence type="ECO:0000256" key="1">
    <source>
        <dbReference type="SAM" id="SignalP"/>
    </source>
</evidence>
<protein>
    <submittedName>
        <fullName evidence="2">SRPBCC family protein</fullName>
    </submittedName>
</protein>
<keyword evidence="3" id="KW-1185">Reference proteome</keyword>
<dbReference type="Gene3D" id="3.30.530.20">
    <property type="match status" value="1"/>
</dbReference>
<name>A0A934JX19_9GAMM</name>
<dbReference type="RefSeq" id="WP_199468952.1">
    <property type="nucleotide sequence ID" value="NZ_JAEMNX010000015.1"/>
</dbReference>
<comment type="caution">
    <text evidence="2">The sequence shown here is derived from an EMBL/GenBank/DDBJ whole genome shotgun (WGS) entry which is preliminary data.</text>
</comment>
<feature type="signal peptide" evidence="1">
    <location>
        <begin position="1"/>
        <end position="23"/>
    </location>
</feature>
<keyword evidence="1" id="KW-0732">Signal</keyword>